<keyword evidence="2" id="KW-0732">Signal</keyword>
<dbReference type="PANTHER" id="PTHR32305:SF15">
    <property type="entry name" value="PROTEIN RHSA-RELATED"/>
    <property type="match status" value="1"/>
</dbReference>
<reference evidence="6" key="1">
    <citation type="journal article" date="2015" name="PeerJ">
        <title>First genomic representation of candidate bacterial phylum KSB3 points to enhanced environmental sensing as a trigger of wastewater bulking.</title>
        <authorList>
            <person name="Sekiguchi Y."/>
            <person name="Ohashi A."/>
            <person name="Parks D.H."/>
            <person name="Yamauchi T."/>
            <person name="Tyson G.W."/>
            <person name="Hugenholtz P."/>
        </authorList>
    </citation>
    <scope>NUCLEOTIDE SEQUENCE [LARGE SCALE GENOMIC DNA]</scope>
</reference>
<feature type="domain" description="Teneurin-like YD-shell" evidence="5">
    <location>
        <begin position="1231"/>
        <end position="1381"/>
    </location>
</feature>
<dbReference type="InterPro" id="IPR006530">
    <property type="entry name" value="YD"/>
</dbReference>
<dbReference type="PANTHER" id="PTHR32305">
    <property type="match status" value="1"/>
</dbReference>
<dbReference type="NCBIfam" id="TIGR01643">
    <property type="entry name" value="YD_repeat_2x"/>
    <property type="match status" value="9"/>
</dbReference>
<dbReference type="Pfam" id="PF05593">
    <property type="entry name" value="RHS_repeat"/>
    <property type="match status" value="1"/>
</dbReference>
<dbReference type="EMBL" id="DF820463">
    <property type="protein sequence ID" value="GAK55377.1"/>
    <property type="molecule type" value="Genomic_DNA"/>
</dbReference>
<dbReference type="eggNOG" id="COG3209">
    <property type="taxonomic scope" value="Bacteria"/>
</dbReference>
<sequence>MKIVQQARFILLGIVISSLCCATPQAHAATYRWKNGVTGSFHSPNWCLDGINCDTVGYTTIPNGSIAYIVNGIVSFNGGSFDGGIKLGSTYNSNNATFIMNGGVLNLTEGLHIYQNTAQNSEFILNNGSVTVNAEKYFRIYEYATFTQKGGTLTIQGSFYAPYIFSTGRLLITGGSANFATGGNLLVNQGEVSISGDAQVSFDYQPNNRETGTFRIADKAEVEFRDLGWAGQMGGIFKIEDSAVQFKSGSLTLGMSSANVQYDAPPQTTFTIGSGLSFANKLAQGTGLENTHLNFDIPSSTWGRILYNDAVQDKGCAPEGFVNNNALGKISVQGGNPYLQIDEVLYVHDLYIPTNGRVNVGGTGKLRYAKLTIESGGQLTVVPPGEACQVNLPTEYHLTTAVEPAGGGSITASPYINCPDDCSENFSAVTEVTLTATPAEGYLLKRWGGSVSGNSYTLPPLTMNKDYAATAYFIPKPTLTVSVEPAGAGTVTGLGINCPDDCAETYDTTADVTLTATAADGYALDGWQGAVSGKSSNVTVKMNGDKAVKVIFKQLPPPTTLKTGKLDDPVNTATGEYYFDLPVFDLGGPLPLSLSLYYGSMTYRKADIAAAFGASLGYNWLHNFALRRLDQGANQTAIIFYDGEILTFTGSEVDGWELLTFGDIPYQLKNDASGNYYLLNPITELVYVFNADLRLDRIMDRNGNTLTCAYDGDGLLTQVSDGLGRALHFSYTGGRLNQVCDGQSRCVTFGYSGNLLTSLTDPMGQVTQYEYDQENTYAGLMTRMILPKGNRPYTQTYDAEGRVIAQTDADDNATTLSFDANGVSTVNYPDATSVAHTHVNQELLTGYTDQTNQNVALTYDAAGRRTGVTDRLGGETQIAYDAGTGKETAVTNSQGDHIQFSYAQHSTSFGAVSFFFSDLSRVDYPDGTFETLTCDNSGNVLTRRDRQGNLWTSTYNARGQTLTVVNPAGGATTYSYAANGNLASFQTSDASPITYTYNAYNQRTRVTAEDGRYIEYAYNLNNWVLSLRDQRGHTTHYAYDANGNVTSITDPDGHATLFTYDDNDRLIRSMDAAGNSVTYTYDSLHRVNTVTQADGNVTTFFYTPQGWMEKTRDAAGREVTRQYDAEGMLTSIESPLGHRMTYTYDALGRLVSAADDSSHQTVTTYDAAGRVLSVTDAAGMQIAYTYNQGGLLNTVTVPTAGQVSVQRDVLGNVTGLTDFNGNTWNAGYSVMGNLTSMTDPLAHQITYAYDTMGRLITVTYPTGEIVQMTYDLAGNILQKQYSSGLQFTNTYDASNRLLTTNALQFGYDAEGRMLTTTDTSDPLSPVTFGATYNAAGRLNTVSYNNNLFTVSYAYDQTGRLTAVTDDLTGATVQFEYDQDSRLTAIRRPNNVHTTLEWDAASRLTRLTEGAFADLRYTLDAVGRVTQAELTLPLDPSAFLTGAQQIWTHDAASQIATAGYAYDANGRLTASPRGAFAWDGAGRLIQTPDAVLTYNGVDDVITREADGVTTHYYYHHAIDLTPLVAERTQGGAFTRYYVWSPSGMLLYAIDAAVGNQVVFYHFDRDGNTLALTNAAGTMTDAYTYTPYGQVLGHTGSSKQPFTFVGKFGVRQEGDSGASYHMRSRYYDAETGRFSSRDAAWPDLLSPLELNPYAYALLNPVGFSDPAGTSPRSEMLKTLWKELGDLWGLVKPTKTQLVGNTVNGRPENFIPGGAEWKDARAKTFCRRYRRQYCRRRHGGRYDRRIYRCRRDSDRNAR</sequence>
<evidence type="ECO:0008006" key="8">
    <source>
        <dbReference type="Google" id="ProtNLM"/>
    </source>
</evidence>
<dbReference type="InterPro" id="IPR056823">
    <property type="entry name" value="TEN-like_YD-shell"/>
</dbReference>
<dbReference type="NCBIfam" id="TIGR03696">
    <property type="entry name" value="Rhs_assc_core"/>
    <property type="match status" value="1"/>
</dbReference>
<dbReference type="Pfam" id="PF18998">
    <property type="entry name" value="Flg_new_2"/>
    <property type="match status" value="2"/>
</dbReference>
<dbReference type="Pfam" id="PF25023">
    <property type="entry name" value="TEN_YD-shell"/>
    <property type="match status" value="2"/>
</dbReference>
<dbReference type="Pfam" id="PF20148">
    <property type="entry name" value="DUF6531"/>
    <property type="match status" value="1"/>
</dbReference>
<proteinExistence type="predicted"/>
<dbReference type="HOGENOM" id="CLU_239246_0_0_0"/>
<evidence type="ECO:0000256" key="1">
    <source>
        <dbReference type="ARBA" id="ARBA00022737"/>
    </source>
</evidence>
<dbReference type="InterPro" id="IPR045351">
    <property type="entry name" value="DUF6531"/>
</dbReference>
<evidence type="ECO:0000313" key="7">
    <source>
        <dbReference type="Proteomes" id="UP000030661"/>
    </source>
</evidence>
<evidence type="ECO:0000259" key="4">
    <source>
        <dbReference type="Pfam" id="PF20148"/>
    </source>
</evidence>
<accession>A0A0S6WAN9</accession>
<feature type="domain" description="Bacterial repeat" evidence="3">
    <location>
        <begin position="399"/>
        <end position="474"/>
    </location>
</feature>
<feature type="domain" description="DUF6531" evidence="4">
    <location>
        <begin position="568"/>
        <end position="647"/>
    </location>
</feature>
<dbReference type="STRING" id="1499967.U27_02210"/>
<dbReference type="InterPro" id="IPR050708">
    <property type="entry name" value="T6SS_VgrG/RHS"/>
</dbReference>
<name>A0A0S6WAN9_VECG1</name>
<gene>
    <name evidence="6" type="ORF">U27_02210</name>
</gene>
<evidence type="ECO:0000259" key="5">
    <source>
        <dbReference type="Pfam" id="PF25023"/>
    </source>
</evidence>
<dbReference type="eggNOG" id="COG3266">
    <property type="taxonomic scope" value="Bacteria"/>
</dbReference>
<feature type="domain" description="Teneurin-like YD-shell" evidence="5">
    <location>
        <begin position="1029"/>
        <end position="1155"/>
    </location>
</feature>
<evidence type="ECO:0000256" key="2">
    <source>
        <dbReference type="SAM" id="SignalP"/>
    </source>
</evidence>
<evidence type="ECO:0000313" key="6">
    <source>
        <dbReference type="EMBL" id="GAK55377.1"/>
    </source>
</evidence>
<dbReference type="InterPro" id="IPR022385">
    <property type="entry name" value="Rhs_assc_core"/>
</dbReference>
<feature type="domain" description="Bacterial repeat" evidence="3">
    <location>
        <begin position="480"/>
        <end position="554"/>
    </location>
</feature>
<keyword evidence="1" id="KW-0677">Repeat</keyword>
<feature type="chain" id="PRO_5006631667" description="YD repeat protein" evidence="2">
    <location>
        <begin position="29"/>
        <end position="1755"/>
    </location>
</feature>
<dbReference type="InterPro" id="IPR044060">
    <property type="entry name" value="Bacterial_rp_domain"/>
</dbReference>
<dbReference type="Gene3D" id="2.180.10.10">
    <property type="entry name" value="RHS repeat-associated core"/>
    <property type="match status" value="5"/>
</dbReference>
<dbReference type="InterPro" id="IPR031325">
    <property type="entry name" value="RHS_repeat"/>
</dbReference>
<protein>
    <recommendedName>
        <fullName evidence="8">YD repeat protein</fullName>
    </recommendedName>
</protein>
<dbReference type="Proteomes" id="UP000030661">
    <property type="component" value="Unassembled WGS sequence"/>
</dbReference>
<evidence type="ECO:0000259" key="3">
    <source>
        <dbReference type="Pfam" id="PF18998"/>
    </source>
</evidence>
<feature type="signal peptide" evidence="2">
    <location>
        <begin position="1"/>
        <end position="28"/>
    </location>
</feature>
<keyword evidence="7" id="KW-1185">Reference proteome</keyword>
<organism evidence="6">
    <name type="scientific">Vecturithrix granuli</name>
    <dbReference type="NCBI Taxonomy" id="1499967"/>
    <lineage>
        <taxon>Bacteria</taxon>
        <taxon>Candidatus Moduliflexota</taxon>
        <taxon>Candidatus Vecturitrichia</taxon>
        <taxon>Candidatus Vecturitrichales</taxon>
        <taxon>Candidatus Vecturitrichaceae</taxon>
        <taxon>Candidatus Vecturithrix</taxon>
    </lineage>
</organism>